<dbReference type="PANTHER" id="PTHR12356:SF18">
    <property type="entry name" value="NUDC DOMAIN-CONTAINING PROTEIN 2"/>
    <property type="match status" value="1"/>
</dbReference>
<dbReference type="InterPro" id="IPR008978">
    <property type="entry name" value="HSP20-like_chaperone"/>
</dbReference>
<dbReference type="GO" id="GO:0051082">
    <property type="term" value="F:unfolded protein binding"/>
    <property type="evidence" value="ECO:0007669"/>
    <property type="project" value="TreeGrafter"/>
</dbReference>
<dbReference type="SUPFAM" id="SSF49764">
    <property type="entry name" value="HSP20-like chaperones"/>
    <property type="match status" value="1"/>
</dbReference>
<accession>A0AAE0G7H8</accession>
<proteinExistence type="predicted"/>
<dbReference type="EMBL" id="LGRX02008689">
    <property type="protein sequence ID" value="KAK3272981.1"/>
    <property type="molecule type" value="Genomic_DNA"/>
</dbReference>
<dbReference type="InterPro" id="IPR007052">
    <property type="entry name" value="CS_dom"/>
</dbReference>
<dbReference type="CDD" id="cd06467">
    <property type="entry name" value="p23_NUDC_like"/>
    <property type="match status" value="1"/>
</dbReference>
<dbReference type="Gene3D" id="1.20.5.740">
    <property type="entry name" value="Single helix bin"/>
    <property type="match status" value="1"/>
</dbReference>
<name>A0AAE0G7H8_9CHLO</name>
<reference evidence="2 3" key="1">
    <citation type="journal article" date="2015" name="Genome Biol. Evol.">
        <title>Comparative Genomics of a Bacterivorous Green Alga Reveals Evolutionary Causalities and Consequences of Phago-Mixotrophic Mode of Nutrition.</title>
        <authorList>
            <person name="Burns J.A."/>
            <person name="Paasch A."/>
            <person name="Narechania A."/>
            <person name="Kim E."/>
        </authorList>
    </citation>
    <scope>NUCLEOTIDE SEQUENCE [LARGE SCALE GENOMIC DNA]</scope>
    <source>
        <strain evidence="2 3">PLY_AMNH</strain>
    </source>
</reference>
<dbReference type="AlphaFoldDB" id="A0AAE0G7H8"/>
<dbReference type="Gene3D" id="2.60.40.790">
    <property type="match status" value="1"/>
</dbReference>
<dbReference type="PANTHER" id="PTHR12356">
    <property type="entry name" value="NUCLEAR MOVEMENT PROTEIN NUDC"/>
    <property type="match status" value="1"/>
</dbReference>
<gene>
    <name evidence="2" type="ORF">CYMTET_18754</name>
</gene>
<dbReference type="GO" id="GO:0006457">
    <property type="term" value="P:protein folding"/>
    <property type="evidence" value="ECO:0007669"/>
    <property type="project" value="TreeGrafter"/>
</dbReference>
<evidence type="ECO:0000313" key="2">
    <source>
        <dbReference type="EMBL" id="KAK3272981.1"/>
    </source>
</evidence>
<sequence>MSDKLAPTEEERHVFSHQGQKVYEWDQTLEEVNIYVDVPPGVKANILFCDIEAQHLKFGIKGNPPFLDQKTFAKVATDESFWTLEDGTLHIQLTKMAKAQTWISALEGHGQLDPLTAESDQKRLMLERFQQENPGFDFSGASFNGSVPDPRTFMGGARAKTYFELRFML</sequence>
<feature type="domain" description="CS" evidence="1">
    <location>
        <begin position="18"/>
        <end position="107"/>
    </location>
</feature>
<protein>
    <recommendedName>
        <fullName evidence="1">CS domain-containing protein</fullName>
    </recommendedName>
</protein>
<keyword evidence="3" id="KW-1185">Reference proteome</keyword>
<dbReference type="PROSITE" id="PS51203">
    <property type="entry name" value="CS"/>
    <property type="match status" value="1"/>
</dbReference>
<evidence type="ECO:0000313" key="3">
    <source>
        <dbReference type="Proteomes" id="UP001190700"/>
    </source>
</evidence>
<dbReference type="Proteomes" id="UP001190700">
    <property type="component" value="Unassembled WGS sequence"/>
</dbReference>
<dbReference type="GO" id="GO:0005737">
    <property type="term" value="C:cytoplasm"/>
    <property type="evidence" value="ECO:0007669"/>
    <property type="project" value="TreeGrafter"/>
</dbReference>
<dbReference type="InterPro" id="IPR037898">
    <property type="entry name" value="NudC_fam"/>
</dbReference>
<organism evidence="2 3">
    <name type="scientific">Cymbomonas tetramitiformis</name>
    <dbReference type="NCBI Taxonomy" id="36881"/>
    <lineage>
        <taxon>Eukaryota</taxon>
        <taxon>Viridiplantae</taxon>
        <taxon>Chlorophyta</taxon>
        <taxon>Pyramimonadophyceae</taxon>
        <taxon>Pyramimonadales</taxon>
        <taxon>Pyramimonadaceae</taxon>
        <taxon>Cymbomonas</taxon>
    </lineage>
</organism>
<dbReference type="Pfam" id="PF04969">
    <property type="entry name" value="CS"/>
    <property type="match status" value="1"/>
</dbReference>
<comment type="caution">
    <text evidence="2">The sequence shown here is derived from an EMBL/GenBank/DDBJ whole genome shotgun (WGS) entry which is preliminary data.</text>
</comment>
<evidence type="ECO:0000259" key="1">
    <source>
        <dbReference type="PROSITE" id="PS51203"/>
    </source>
</evidence>